<reference evidence="1" key="1">
    <citation type="journal article" date="2020" name="mSystems">
        <title>Genome- and Community-Level Interaction Insights into Carbon Utilization and Element Cycling Functions of Hydrothermarchaeota in Hydrothermal Sediment.</title>
        <authorList>
            <person name="Zhou Z."/>
            <person name="Liu Y."/>
            <person name="Xu W."/>
            <person name="Pan J."/>
            <person name="Luo Z.H."/>
            <person name="Li M."/>
        </authorList>
    </citation>
    <scope>NUCLEOTIDE SEQUENCE [LARGE SCALE GENOMIC DNA]</scope>
    <source>
        <strain evidence="1">HyVt-380</strain>
    </source>
</reference>
<gene>
    <name evidence="1" type="ORF">ENI26_01880</name>
</gene>
<dbReference type="Proteomes" id="UP000886384">
    <property type="component" value="Unassembled WGS sequence"/>
</dbReference>
<sequence>MTAYMKGDLISKGFIDDAIEITDEKYVELRNSILSGKKVSIRNGEPFIYSGDKRTVYQLVNNLVTSQEILKEDETPEGWQDTEPTPEPINYSTVSKLKLKRKLEQITEEGETDSLWVKLRALMIANPDMWDEWIIAGDIDIDDTMSVSAYTAMGKDKPWMQDLFNDINTQQS</sequence>
<protein>
    <submittedName>
        <fullName evidence="1">Uncharacterized protein</fullName>
    </submittedName>
</protein>
<evidence type="ECO:0000313" key="1">
    <source>
        <dbReference type="EMBL" id="HEC73102.1"/>
    </source>
</evidence>
<comment type="caution">
    <text evidence="1">The sequence shown here is derived from an EMBL/GenBank/DDBJ whole genome shotgun (WGS) entry which is preliminary data.</text>
</comment>
<accession>A0A7C1VP16</accession>
<name>A0A7C1VP16_9GAMM</name>
<dbReference type="AlphaFoldDB" id="A0A7C1VP16"/>
<organism evidence="1">
    <name type="scientific">Methylophaga aminisulfidivorans</name>
    <dbReference type="NCBI Taxonomy" id="230105"/>
    <lineage>
        <taxon>Bacteria</taxon>
        <taxon>Pseudomonadati</taxon>
        <taxon>Pseudomonadota</taxon>
        <taxon>Gammaproteobacteria</taxon>
        <taxon>Thiotrichales</taxon>
        <taxon>Piscirickettsiaceae</taxon>
        <taxon>Methylophaga</taxon>
    </lineage>
</organism>
<proteinExistence type="predicted"/>
<dbReference type="EMBL" id="DRHY01000046">
    <property type="protein sequence ID" value="HEC73102.1"/>
    <property type="molecule type" value="Genomic_DNA"/>
</dbReference>